<keyword evidence="3" id="KW-1185">Reference proteome</keyword>
<gene>
    <name evidence="2" type="ORF">SAMN04489717_2681</name>
</gene>
<dbReference type="InterPro" id="IPR003593">
    <property type="entry name" value="AAA+_ATPase"/>
</dbReference>
<accession>A0A1H1S629</accession>
<dbReference type="OrthoDB" id="3192509at2"/>
<reference evidence="2 3" key="1">
    <citation type="submission" date="2016-10" db="EMBL/GenBank/DDBJ databases">
        <authorList>
            <person name="de Groot N.N."/>
        </authorList>
    </citation>
    <scope>NUCLEOTIDE SEQUENCE [LARGE SCALE GENOMIC DNA]</scope>
    <source>
        <strain evidence="2 3">DSM 22024</strain>
    </source>
</reference>
<dbReference type="GO" id="GO:0016301">
    <property type="term" value="F:kinase activity"/>
    <property type="evidence" value="ECO:0007669"/>
    <property type="project" value="InterPro"/>
</dbReference>
<dbReference type="SUPFAM" id="SSF52540">
    <property type="entry name" value="P-loop containing nucleoside triphosphate hydrolases"/>
    <property type="match status" value="1"/>
</dbReference>
<dbReference type="Proteomes" id="UP000198983">
    <property type="component" value="Chromosome I"/>
</dbReference>
<dbReference type="STRING" id="117157.SAMN04489717_2681"/>
<dbReference type="Pfam" id="PF00485">
    <property type="entry name" value="PRK"/>
    <property type="match status" value="1"/>
</dbReference>
<dbReference type="SMART" id="SM00382">
    <property type="entry name" value="AAA"/>
    <property type="match status" value="1"/>
</dbReference>
<organism evidence="2 3">
    <name type="scientific">Actinopolymorpha singaporensis</name>
    <dbReference type="NCBI Taxonomy" id="117157"/>
    <lineage>
        <taxon>Bacteria</taxon>
        <taxon>Bacillati</taxon>
        <taxon>Actinomycetota</taxon>
        <taxon>Actinomycetes</taxon>
        <taxon>Propionibacteriales</taxon>
        <taxon>Actinopolymorphaceae</taxon>
        <taxon>Actinopolymorpha</taxon>
    </lineage>
</organism>
<protein>
    <submittedName>
        <fullName evidence="2">AAA domain-containing protein</fullName>
    </submittedName>
</protein>
<evidence type="ECO:0000259" key="1">
    <source>
        <dbReference type="SMART" id="SM00382"/>
    </source>
</evidence>
<feature type="domain" description="AAA+ ATPase" evidence="1">
    <location>
        <begin position="18"/>
        <end position="172"/>
    </location>
</feature>
<dbReference type="NCBIfam" id="NF006743">
    <property type="entry name" value="PRK09270.1-2"/>
    <property type="match status" value="1"/>
</dbReference>
<dbReference type="AlphaFoldDB" id="A0A1H1S629"/>
<evidence type="ECO:0000313" key="3">
    <source>
        <dbReference type="Proteomes" id="UP000198983"/>
    </source>
</evidence>
<dbReference type="InterPro" id="IPR006083">
    <property type="entry name" value="PRK/URK"/>
</dbReference>
<sequence>MTYAELLAQARTLASTGRRRVLGIVGAPGAGKSTLAERLVADLAPAAVYVPMDGFHLAQAELDRLGRAGRKGAPDTFDAAGYLALLRRLRDTAEGTVYAPAFSRVLEEPVAGSIPVHPGTPLVVTEGNYLLLTDEPWRQVRALLDACWFVVTEHDVRMDRLIRRHKAFGRSPAVAQAFATGSDQCNADLVAAGITRADQVVDVTAWDLRPRAAGVGQGDGGIDEGEYGEGSA</sequence>
<dbReference type="EMBL" id="LT629732">
    <property type="protein sequence ID" value="SDS43402.1"/>
    <property type="molecule type" value="Genomic_DNA"/>
</dbReference>
<dbReference type="Gene3D" id="3.40.50.300">
    <property type="entry name" value="P-loop containing nucleotide triphosphate hydrolases"/>
    <property type="match status" value="2"/>
</dbReference>
<dbReference type="GO" id="GO:0005524">
    <property type="term" value="F:ATP binding"/>
    <property type="evidence" value="ECO:0007669"/>
    <property type="project" value="InterPro"/>
</dbReference>
<evidence type="ECO:0000313" key="2">
    <source>
        <dbReference type="EMBL" id="SDS43402.1"/>
    </source>
</evidence>
<name>A0A1H1S629_9ACTN</name>
<dbReference type="PANTHER" id="PTHR10285">
    <property type="entry name" value="URIDINE KINASE"/>
    <property type="match status" value="1"/>
</dbReference>
<dbReference type="InterPro" id="IPR027417">
    <property type="entry name" value="P-loop_NTPase"/>
</dbReference>
<proteinExistence type="predicted"/>